<reference evidence="2 3" key="1">
    <citation type="journal article" date="2013" name="Genome Announc.">
        <title>Draft genome sequences for three mercury-methylating, sulfate-reducing bacteria.</title>
        <authorList>
            <person name="Brown S.D."/>
            <person name="Hurt R.A.Jr."/>
            <person name="Gilmour C.C."/>
            <person name="Elias D.A."/>
        </authorList>
    </citation>
    <scope>NUCLEOTIDE SEQUENCE [LARGE SCALE GENOMIC DNA]</scope>
    <source>
        <strain evidence="2 3">DSM 2059</strain>
    </source>
</reference>
<keyword evidence="3" id="KW-1185">Reference proteome</keyword>
<dbReference type="eggNOG" id="COG0822">
    <property type="taxonomic scope" value="Bacteria"/>
</dbReference>
<accession>S7V3M1</accession>
<dbReference type="CDD" id="cd06664">
    <property type="entry name" value="IscU_like"/>
    <property type="match status" value="1"/>
</dbReference>
<dbReference type="OrthoDB" id="5420473at2"/>
<dbReference type="Pfam" id="PF01592">
    <property type="entry name" value="NifU_N"/>
    <property type="match status" value="1"/>
</dbReference>
<evidence type="ECO:0000313" key="3">
    <source>
        <dbReference type="Proteomes" id="UP000014977"/>
    </source>
</evidence>
<evidence type="ECO:0000259" key="1">
    <source>
        <dbReference type="Pfam" id="PF01592"/>
    </source>
</evidence>
<feature type="domain" description="NIF system FeS cluster assembly NifU N-terminal" evidence="1">
    <location>
        <begin position="40"/>
        <end position="129"/>
    </location>
</feature>
<evidence type="ECO:0000313" key="2">
    <source>
        <dbReference type="EMBL" id="EPR41129.1"/>
    </source>
</evidence>
<name>S7V3M1_DESML</name>
<dbReference type="SUPFAM" id="SSF82649">
    <property type="entry name" value="SufE/NifU"/>
    <property type="match status" value="1"/>
</dbReference>
<dbReference type="Proteomes" id="UP000014977">
    <property type="component" value="Unassembled WGS sequence"/>
</dbReference>
<dbReference type="EMBL" id="ATHJ01000078">
    <property type="protein sequence ID" value="EPR41129.1"/>
    <property type="molecule type" value="Genomic_DNA"/>
</dbReference>
<sequence length="139" mass="15624">MNTHQHDLLQTHSLTFLEMAFRTDRQGVIAHPDGYGKKTGDCGDSIEIFLSIGNGRIEQFRYQLDGCLNTNACCNTLGEMTEGQTTAAAWEITPEKVAAHLQTLPPDHFHCAELAVGTLYLALISYREVRQAPWKKLYR</sequence>
<dbReference type="InterPro" id="IPR002871">
    <property type="entry name" value="NIF_FeS_clus_asmbl_NifU_N"/>
</dbReference>
<dbReference type="GO" id="GO:0051536">
    <property type="term" value="F:iron-sulfur cluster binding"/>
    <property type="evidence" value="ECO:0007669"/>
    <property type="project" value="InterPro"/>
</dbReference>
<dbReference type="GO" id="GO:0016226">
    <property type="term" value="P:iron-sulfur cluster assembly"/>
    <property type="evidence" value="ECO:0007669"/>
    <property type="project" value="InterPro"/>
</dbReference>
<organism evidence="2 3">
    <name type="scientific">Desulfococcus multivorans DSM 2059</name>
    <dbReference type="NCBI Taxonomy" id="1121405"/>
    <lineage>
        <taxon>Bacteria</taxon>
        <taxon>Pseudomonadati</taxon>
        <taxon>Thermodesulfobacteriota</taxon>
        <taxon>Desulfobacteria</taxon>
        <taxon>Desulfobacterales</taxon>
        <taxon>Desulfococcaceae</taxon>
        <taxon>Desulfococcus</taxon>
    </lineage>
</organism>
<dbReference type="Gene3D" id="3.90.1010.10">
    <property type="match status" value="1"/>
</dbReference>
<dbReference type="AlphaFoldDB" id="S7V3M1"/>
<comment type="caution">
    <text evidence="2">The sequence shown here is derived from an EMBL/GenBank/DDBJ whole genome shotgun (WGS) entry which is preliminary data.</text>
</comment>
<dbReference type="GO" id="GO:0005506">
    <property type="term" value="F:iron ion binding"/>
    <property type="evidence" value="ECO:0007669"/>
    <property type="project" value="InterPro"/>
</dbReference>
<proteinExistence type="predicted"/>
<gene>
    <name evidence="2" type="ORF">dsmv_2244</name>
</gene>
<dbReference type="STRING" id="897.B2D07_17860"/>
<dbReference type="RefSeq" id="WP_020876675.1">
    <property type="nucleotide sequence ID" value="NZ_ATHJ01000078.1"/>
</dbReference>
<protein>
    <submittedName>
        <fullName evidence="2">Nitrogen-fixing NifU domain protein</fullName>
    </submittedName>
</protein>